<evidence type="ECO:0000313" key="2">
    <source>
        <dbReference type="EMBL" id="KLK91388.1"/>
    </source>
</evidence>
<gene>
    <name evidence="2" type="ORF">AA309_20005</name>
</gene>
<dbReference type="STRING" id="1225564.AA309_20005"/>
<accession>A0A0H1R897</accession>
<feature type="compositionally biased region" description="Basic residues" evidence="1">
    <location>
        <begin position="121"/>
        <end position="130"/>
    </location>
</feature>
<protein>
    <recommendedName>
        <fullName evidence="4">DUF4326 domain-containing protein</fullName>
    </recommendedName>
</protein>
<sequence>MLRTKRTRTAYAPFTRKNRLWAARELHCLWMYGLLQRLPREVLTCLPLQLPERPTFDEIKTDLAGKFQGCTCMPEHICHVDTLAYIANAKGFAAHPPLRGPPPERRRRSSAAERDELARTSYKKSNRWGI</sequence>
<evidence type="ECO:0000313" key="3">
    <source>
        <dbReference type="Proteomes" id="UP000035489"/>
    </source>
</evidence>
<dbReference type="EMBL" id="LCYG01000055">
    <property type="protein sequence ID" value="KLK91388.1"/>
    <property type="molecule type" value="Genomic_DNA"/>
</dbReference>
<proteinExistence type="predicted"/>
<reference evidence="2 3" key="1">
    <citation type="submission" date="2015-05" db="EMBL/GenBank/DDBJ databases">
        <title>Draft genome sequence of Microvirga vignae strain BR3299, a novel nitrogen fixing bacteria isolated from Brazil semi-aired region.</title>
        <authorList>
            <person name="Zilli J.E."/>
            <person name="Passos S.R."/>
            <person name="Leite J."/>
            <person name="Baldani J.I."/>
            <person name="Xavier G.R."/>
            <person name="Rumjaneck N.G."/>
            <person name="Simoes-Araujo J.L."/>
        </authorList>
    </citation>
    <scope>NUCLEOTIDE SEQUENCE [LARGE SCALE GENOMIC DNA]</scope>
    <source>
        <strain evidence="2 3">BR3299</strain>
    </source>
</reference>
<evidence type="ECO:0008006" key="4">
    <source>
        <dbReference type="Google" id="ProtNLM"/>
    </source>
</evidence>
<comment type="caution">
    <text evidence="2">The sequence shown here is derived from an EMBL/GenBank/DDBJ whole genome shotgun (WGS) entry which is preliminary data.</text>
</comment>
<name>A0A0H1R897_9HYPH</name>
<evidence type="ECO:0000256" key="1">
    <source>
        <dbReference type="SAM" id="MobiDB-lite"/>
    </source>
</evidence>
<feature type="region of interest" description="Disordered" evidence="1">
    <location>
        <begin position="93"/>
        <end position="130"/>
    </location>
</feature>
<dbReference type="PATRIC" id="fig|1225564.3.peg.5310"/>
<organism evidence="2 3">
    <name type="scientific">Microvirga vignae</name>
    <dbReference type="NCBI Taxonomy" id="1225564"/>
    <lineage>
        <taxon>Bacteria</taxon>
        <taxon>Pseudomonadati</taxon>
        <taxon>Pseudomonadota</taxon>
        <taxon>Alphaproteobacteria</taxon>
        <taxon>Hyphomicrobiales</taxon>
        <taxon>Methylobacteriaceae</taxon>
        <taxon>Microvirga</taxon>
    </lineage>
</organism>
<dbReference type="Proteomes" id="UP000035489">
    <property type="component" value="Unassembled WGS sequence"/>
</dbReference>
<keyword evidence="3" id="KW-1185">Reference proteome</keyword>
<dbReference type="AlphaFoldDB" id="A0A0H1R897"/>